<gene>
    <name evidence="3" type="ORF">SVUK_LOCUS10156</name>
</gene>
<protein>
    <recommendedName>
        <fullName evidence="5">Aldehyde oxidase/xanthine dehydrogenase second molybdopterin binding domain-containing protein</fullName>
    </recommendedName>
</protein>
<dbReference type="InterPro" id="IPR046867">
    <property type="entry name" value="AldOxase/xan_DH_MoCoBD2"/>
</dbReference>
<evidence type="ECO:0000313" key="4">
    <source>
        <dbReference type="Proteomes" id="UP000270094"/>
    </source>
</evidence>
<feature type="non-terminal residue" evidence="3">
    <location>
        <position position="1"/>
    </location>
</feature>
<dbReference type="InterPro" id="IPR016208">
    <property type="entry name" value="Ald_Oxase/xanthine_DH-like"/>
</dbReference>
<evidence type="ECO:0000259" key="2">
    <source>
        <dbReference type="Pfam" id="PF20256"/>
    </source>
</evidence>
<reference evidence="3 4" key="1">
    <citation type="submission" date="2018-11" db="EMBL/GenBank/DDBJ databases">
        <authorList>
            <consortium name="Pathogen Informatics"/>
        </authorList>
    </citation>
    <scope>NUCLEOTIDE SEQUENCE [LARGE SCALE GENOMIC DNA]</scope>
</reference>
<name>A0A3P7L7L5_STRVU</name>
<keyword evidence="4" id="KW-1185">Reference proteome</keyword>
<dbReference type="SUPFAM" id="SSF56003">
    <property type="entry name" value="Molybdenum cofactor-binding domain"/>
    <property type="match status" value="1"/>
</dbReference>
<evidence type="ECO:0000313" key="3">
    <source>
        <dbReference type="EMBL" id="VDM75158.1"/>
    </source>
</evidence>
<dbReference type="Pfam" id="PF20256">
    <property type="entry name" value="MoCoBD_2"/>
    <property type="match status" value="1"/>
</dbReference>
<feature type="domain" description="Aldehyde oxidase/xanthine dehydrogenase first molybdopterin binding" evidence="1">
    <location>
        <begin position="5"/>
        <end position="154"/>
    </location>
</feature>
<dbReference type="InterPro" id="IPR037165">
    <property type="entry name" value="AldOxase/xan_DH_Mopterin-bd_sf"/>
</dbReference>
<evidence type="ECO:0008006" key="5">
    <source>
        <dbReference type="Google" id="ProtNLM"/>
    </source>
</evidence>
<dbReference type="InterPro" id="IPR008274">
    <property type="entry name" value="AldOxase/xan_DH_MoCoBD1"/>
</dbReference>
<dbReference type="PANTHER" id="PTHR11908:SF139">
    <property type="entry name" value="XANTHINE DEHYDROGENASE-RELATED"/>
    <property type="match status" value="1"/>
</dbReference>
<proteinExistence type="predicted"/>
<dbReference type="GO" id="GO:0016491">
    <property type="term" value="F:oxidoreductase activity"/>
    <property type="evidence" value="ECO:0007669"/>
    <property type="project" value="InterPro"/>
</dbReference>
<evidence type="ECO:0000259" key="1">
    <source>
        <dbReference type="Pfam" id="PF02738"/>
    </source>
</evidence>
<dbReference type="AlphaFoldDB" id="A0A3P7L7L5"/>
<sequence>NSISQTKRLGGAFGGKTSQSIPPAICAVIAANTLKKPVSVVLSRYEDMLITGKRHPSMIKYKVGTDTAGFLKCAHVQFYLDGGCSQDLSGMVTWLATTSFDGCFQVPVLRAEGYTLKTNKTSNTAFRGFGVPQAYFAMNSILEHVAHAVGKRSEEASALVQIYLDGTVAVSIGGVEMGQGLNTKCLQVASRALSLPIDMITIIDSGTDKTCNAPETGGSQNSDIHGKAVKKYGIPEDSPTYHTSGVACVLSEIDCRTGEHKLLSVDIVLDVGRSLNPAVDIGQIEGAFMQGYGLMTCEELTYDDDGKLIQDSLYKFRVKLLKDSNVFAEQVYSSKGIGEPPLMLGVSTIASLRYAINARRQDLGLNDFIEISAPLTAAKIISFCNP</sequence>
<dbReference type="Gene3D" id="3.30.365.10">
    <property type="entry name" value="Aldehyde oxidase/xanthine dehydrogenase, molybdopterin binding domain"/>
    <property type="match status" value="3"/>
</dbReference>
<dbReference type="PANTHER" id="PTHR11908">
    <property type="entry name" value="XANTHINE DEHYDROGENASE"/>
    <property type="match status" value="1"/>
</dbReference>
<organism evidence="3 4">
    <name type="scientific">Strongylus vulgaris</name>
    <name type="common">Blood worm</name>
    <dbReference type="NCBI Taxonomy" id="40348"/>
    <lineage>
        <taxon>Eukaryota</taxon>
        <taxon>Metazoa</taxon>
        <taxon>Ecdysozoa</taxon>
        <taxon>Nematoda</taxon>
        <taxon>Chromadorea</taxon>
        <taxon>Rhabditida</taxon>
        <taxon>Rhabditina</taxon>
        <taxon>Rhabditomorpha</taxon>
        <taxon>Strongyloidea</taxon>
        <taxon>Strongylidae</taxon>
        <taxon>Strongylus</taxon>
    </lineage>
</organism>
<feature type="domain" description="Aldehyde oxidase/xanthine dehydrogenase second molybdopterin binding" evidence="2">
    <location>
        <begin position="238"/>
        <end position="318"/>
    </location>
</feature>
<dbReference type="OrthoDB" id="8300278at2759"/>
<dbReference type="EMBL" id="UYYB01094985">
    <property type="protein sequence ID" value="VDM75158.1"/>
    <property type="molecule type" value="Genomic_DNA"/>
</dbReference>
<dbReference type="GO" id="GO:0005506">
    <property type="term" value="F:iron ion binding"/>
    <property type="evidence" value="ECO:0007669"/>
    <property type="project" value="InterPro"/>
</dbReference>
<dbReference type="Proteomes" id="UP000270094">
    <property type="component" value="Unassembled WGS sequence"/>
</dbReference>
<dbReference type="Pfam" id="PF02738">
    <property type="entry name" value="MoCoBD_1"/>
    <property type="match status" value="1"/>
</dbReference>
<accession>A0A3P7L7L5</accession>